<dbReference type="InterPro" id="IPR011333">
    <property type="entry name" value="SKP1/BTB/POZ_sf"/>
</dbReference>
<dbReference type="InterPro" id="IPR000210">
    <property type="entry name" value="BTB/POZ_dom"/>
</dbReference>
<dbReference type="AlphaFoldDB" id="A0AAD7F363"/>
<sequence length="325" mass="36982">MGDATRTKRRRTDDADTPATPLVRSTEYWFDDGNIILQVESTQFRVAKSVLSRHSSVFRDMLMMPLPADEPTVENCPVVVLSGDTAQDWTLFLEAMYPKSLMEEVPRFELIAAILRLSKKYECPAFRQDCVRRLKTKFPTTLEEYDELEPWTCIKGNKNIYLPILRFAREIGLHSIIPLIYCHMLTLSRGRYMPKILNVDDASLGASDRFACLLGIANLQILQSTTTMAWLEVDLPSSALPAQNCLQPARCVAMVKETILEAASTHPPSLCVISEWNETWGVGMCRPCEKKAKDVFEAGREECWDKLPSMFGLPEWKELMSNDFE</sequence>
<reference evidence="2" key="1">
    <citation type="submission" date="2023-03" db="EMBL/GenBank/DDBJ databases">
        <title>Massive genome expansion in bonnet fungi (Mycena s.s.) driven by repeated elements and novel gene families across ecological guilds.</title>
        <authorList>
            <consortium name="Lawrence Berkeley National Laboratory"/>
            <person name="Harder C.B."/>
            <person name="Miyauchi S."/>
            <person name="Viragh M."/>
            <person name="Kuo A."/>
            <person name="Thoen E."/>
            <person name="Andreopoulos B."/>
            <person name="Lu D."/>
            <person name="Skrede I."/>
            <person name="Drula E."/>
            <person name="Henrissat B."/>
            <person name="Morin E."/>
            <person name="Kohler A."/>
            <person name="Barry K."/>
            <person name="LaButti K."/>
            <person name="Morin E."/>
            <person name="Salamov A."/>
            <person name="Lipzen A."/>
            <person name="Mereny Z."/>
            <person name="Hegedus B."/>
            <person name="Baldrian P."/>
            <person name="Stursova M."/>
            <person name="Weitz H."/>
            <person name="Taylor A."/>
            <person name="Grigoriev I.V."/>
            <person name="Nagy L.G."/>
            <person name="Martin F."/>
            <person name="Kauserud H."/>
        </authorList>
    </citation>
    <scope>NUCLEOTIDE SEQUENCE</scope>
    <source>
        <strain evidence="2">CBHHK002</strain>
    </source>
</reference>
<dbReference type="PANTHER" id="PTHR22743">
    <property type="entry name" value="MEPRIN/TRAF-LIKE MATH FAMILY-C.ELEGANS"/>
    <property type="match status" value="1"/>
</dbReference>
<dbReference type="PANTHER" id="PTHR22743:SF165">
    <property type="entry name" value="BTB AND MATH DOMAIN CONTAINING-RELATED"/>
    <property type="match status" value="1"/>
</dbReference>
<protein>
    <recommendedName>
        <fullName evidence="1">BTB domain-containing protein</fullName>
    </recommendedName>
</protein>
<evidence type="ECO:0000259" key="1">
    <source>
        <dbReference type="PROSITE" id="PS50097"/>
    </source>
</evidence>
<organism evidence="2 3">
    <name type="scientific">Mycena albidolilacea</name>
    <dbReference type="NCBI Taxonomy" id="1033008"/>
    <lineage>
        <taxon>Eukaryota</taxon>
        <taxon>Fungi</taxon>
        <taxon>Dikarya</taxon>
        <taxon>Basidiomycota</taxon>
        <taxon>Agaricomycotina</taxon>
        <taxon>Agaricomycetes</taxon>
        <taxon>Agaricomycetidae</taxon>
        <taxon>Agaricales</taxon>
        <taxon>Marasmiineae</taxon>
        <taxon>Mycenaceae</taxon>
        <taxon>Mycena</taxon>
    </lineage>
</organism>
<dbReference type="PROSITE" id="PS50097">
    <property type="entry name" value="BTB"/>
    <property type="match status" value="1"/>
</dbReference>
<gene>
    <name evidence="2" type="ORF">DFH08DRAFT_169699</name>
</gene>
<dbReference type="Proteomes" id="UP001218218">
    <property type="component" value="Unassembled WGS sequence"/>
</dbReference>
<dbReference type="SMART" id="SM00225">
    <property type="entry name" value="BTB"/>
    <property type="match status" value="1"/>
</dbReference>
<dbReference type="InterPro" id="IPR052664">
    <property type="entry name" value="BTB-MATH_domain_protein"/>
</dbReference>
<dbReference type="CDD" id="cd18186">
    <property type="entry name" value="BTB_POZ_ZBTB_KLHL-like"/>
    <property type="match status" value="1"/>
</dbReference>
<feature type="domain" description="BTB" evidence="1">
    <location>
        <begin position="33"/>
        <end position="105"/>
    </location>
</feature>
<name>A0AAD7F363_9AGAR</name>
<dbReference type="Gene3D" id="3.30.710.10">
    <property type="entry name" value="Potassium Channel Kv1.1, Chain A"/>
    <property type="match status" value="1"/>
</dbReference>
<dbReference type="SUPFAM" id="SSF54695">
    <property type="entry name" value="POZ domain"/>
    <property type="match status" value="1"/>
</dbReference>
<evidence type="ECO:0000313" key="3">
    <source>
        <dbReference type="Proteomes" id="UP001218218"/>
    </source>
</evidence>
<proteinExistence type="predicted"/>
<comment type="caution">
    <text evidence="2">The sequence shown here is derived from an EMBL/GenBank/DDBJ whole genome shotgun (WGS) entry which is preliminary data.</text>
</comment>
<keyword evidence="3" id="KW-1185">Reference proteome</keyword>
<dbReference type="EMBL" id="JARIHO010000002">
    <property type="protein sequence ID" value="KAJ7366529.1"/>
    <property type="molecule type" value="Genomic_DNA"/>
</dbReference>
<evidence type="ECO:0000313" key="2">
    <source>
        <dbReference type="EMBL" id="KAJ7366529.1"/>
    </source>
</evidence>
<accession>A0AAD7F363</accession>
<dbReference type="Pfam" id="PF00651">
    <property type="entry name" value="BTB"/>
    <property type="match status" value="1"/>
</dbReference>